<dbReference type="PANTHER" id="PTHR10570">
    <property type="entry name" value="T-CELL SURFACE GLYCOPROTEIN CD3 GAMMA CHAIN / DELTA CHAIN"/>
    <property type="match status" value="1"/>
</dbReference>
<keyword evidence="11" id="KW-0393">Immunoglobulin domain</keyword>
<dbReference type="InterPro" id="IPR013783">
    <property type="entry name" value="Ig-like_fold"/>
</dbReference>
<feature type="domain" description="CD3 gamma/delta subunit Ig-like" evidence="14">
    <location>
        <begin position="141"/>
        <end position="213"/>
    </location>
</feature>
<keyword evidence="16" id="KW-1185">Reference proteome</keyword>
<evidence type="ECO:0000256" key="4">
    <source>
        <dbReference type="ARBA" id="ARBA00022859"/>
    </source>
</evidence>
<evidence type="ECO:0000256" key="1">
    <source>
        <dbReference type="ARBA" id="ARBA00004479"/>
    </source>
</evidence>
<dbReference type="OrthoDB" id="8941324at2759"/>
<dbReference type="RefSeq" id="XP_012400411.2">
    <property type="nucleotide sequence ID" value="XM_012544957.3"/>
</dbReference>
<dbReference type="GeneID" id="100924822"/>
<protein>
    <recommendedName>
        <fullName evidence="14">CD3 gamma/delta subunit Ig-like domain-containing protein</fullName>
    </recommendedName>
</protein>
<keyword evidence="7 13" id="KW-0472">Membrane</keyword>
<proteinExistence type="predicted"/>
<evidence type="ECO:0000256" key="7">
    <source>
        <dbReference type="ARBA" id="ARBA00023136"/>
    </source>
</evidence>
<dbReference type="InterPro" id="IPR032052">
    <property type="entry name" value="Ig_4"/>
</dbReference>
<dbReference type="Ensembl" id="ENSSHAT00000051962.1">
    <property type="protein sequence ID" value="ENSSHAP00000034214.1"/>
    <property type="gene ID" value="ENSSHAG00000023700.1"/>
</dbReference>
<dbReference type="GO" id="GO:0045059">
    <property type="term" value="P:positive thymic T cell selection"/>
    <property type="evidence" value="ECO:0007669"/>
    <property type="project" value="TreeGrafter"/>
</dbReference>
<dbReference type="GO" id="GO:0004888">
    <property type="term" value="F:transmembrane signaling receptor activity"/>
    <property type="evidence" value="ECO:0007669"/>
    <property type="project" value="InterPro"/>
</dbReference>
<dbReference type="GO" id="GO:0007166">
    <property type="term" value="P:cell surface receptor signaling pathway"/>
    <property type="evidence" value="ECO:0007669"/>
    <property type="project" value="InterPro"/>
</dbReference>
<reference evidence="15 16" key="1">
    <citation type="journal article" date="2011" name="Proc. Natl. Acad. Sci. U.S.A.">
        <title>Genetic diversity and population structure of the endangered marsupial Sarcophilus harrisii (Tasmanian devil).</title>
        <authorList>
            <person name="Miller W."/>
            <person name="Hayes V.M."/>
            <person name="Ratan A."/>
            <person name="Petersen D.C."/>
            <person name="Wittekindt N.E."/>
            <person name="Miller J."/>
            <person name="Walenz B."/>
            <person name="Knight J."/>
            <person name="Qi J."/>
            <person name="Zhao F."/>
            <person name="Wang Q."/>
            <person name="Bedoya-Reina O.C."/>
            <person name="Katiyar N."/>
            <person name="Tomsho L.P."/>
            <person name="Kasson L.M."/>
            <person name="Hardie R.A."/>
            <person name="Woodbridge P."/>
            <person name="Tindall E.A."/>
            <person name="Bertelsen M.F."/>
            <person name="Dixon D."/>
            <person name="Pyecroft S."/>
            <person name="Helgen K.M."/>
            <person name="Lesk A.M."/>
            <person name="Pringle T.H."/>
            <person name="Patterson N."/>
            <person name="Zhang Y."/>
            <person name="Kreiss A."/>
            <person name="Woods G.M."/>
            <person name="Jones M.E."/>
            <person name="Schuster S.C."/>
        </authorList>
    </citation>
    <scope>NUCLEOTIDE SEQUENCE [LARGE SCALE GENOMIC DNA]</scope>
</reference>
<evidence type="ECO:0000313" key="15">
    <source>
        <dbReference type="Ensembl" id="ENSSHAP00000034214.1"/>
    </source>
</evidence>
<dbReference type="SMART" id="SM00077">
    <property type="entry name" value="ITAM"/>
    <property type="match status" value="1"/>
</dbReference>
<evidence type="ECO:0000256" key="10">
    <source>
        <dbReference type="ARBA" id="ARBA00023180"/>
    </source>
</evidence>
<keyword evidence="4" id="KW-0391">Immunity</keyword>
<name>A0A7N4P8T8_SARHA</name>
<dbReference type="Pfam" id="PF16680">
    <property type="entry name" value="Ig_4"/>
    <property type="match status" value="1"/>
</dbReference>
<evidence type="ECO:0000256" key="6">
    <source>
        <dbReference type="ARBA" id="ARBA00023130"/>
    </source>
</evidence>
<evidence type="ECO:0000256" key="2">
    <source>
        <dbReference type="ARBA" id="ARBA00022553"/>
    </source>
</evidence>
<dbReference type="FunCoup" id="A0A7N4P8T8">
    <property type="interactions" value="210"/>
</dbReference>
<evidence type="ECO:0000259" key="14">
    <source>
        <dbReference type="Pfam" id="PF16680"/>
    </source>
</evidence>
<keyword evidence="10" id="KW-0325">Glycoprotein</keyword>
<dbReference type="GO" id="GO:0002250">
    <property type="term" value="P:adaptive immune response"/>
    <property type="evidence" value="ECO:0007669"/>
    <property type="project" value="UniProtKB-KW"/>
</dbReference>
<keyword evidence="6" id="KW-1064">Adaptive immunity</keyword>
<keyword evidence="5 13" id="KW-1133">Transmembrane helix</keyword>
<feature type="region of interest" description="Disordered" evidence="12">
    <location>
        <begin position="1"/>
        <end position="57"/>
    </location>
</feature>
<keyword evidence="3 13" id="KW-0812">Transmembrane</keyword>
<dbReference type="GO" id="GO:0009897">
    <property type="term" value="C:external side of plasma membrane"/>
    <property type="evidence" value="ECO:0007669"/>
    <property type="project" value="TreeGrafter"/>
</dbReference>
<dbReference type="InterPro" id="IPR015484">
    <property type="entry name" value="CD3_esu/gsu/dsu"/>
</dbReference>
<reference evidence="15" key="2">
    <citation type="submission" date="2025-08" db="UniProtKB">
        <authorList>
            <consortium name="Ensembl"/>
        </authorList>
    </citation>
    <scope>IDENTIFICATION</scope>
</reference>
<dbReference type="PANTHER" id="PTHR10570:SF8">
    <property type="entry name" value="T-CELL SURFACE GLYCOPROTEIN CD3 GAMMA CHAIN"/>
    <property type="match status" value="1"/>
</dbReference>
<evidence type="ECO:0000256" key="3">
    <source>
        <dbReference type="ARBA" id="ARBA00022692"/>
    </source>
</evidence>
<dbReference type="PROSITE" id="PS51055">
    <property type="entry name" value="ITAM_1"/>
    <property type="match status" value="1"/>
</dbReference>
<sequence>MKLAYLPKGRGQRHPQRAPPSPTVPGPHLPRQKQSLSDRSPHSPPSHPGPSPPSFHSHRRLWLRTSSLIPHHKAQRAKGGARLSTAQQDTPAATTGKAPKQSMKWNWRLADLILTILLLQGVLAQTDQGKKPVALDDNRQDGSALLTCNFKGKESVQWIAGEMVLNETKKTLNLGSIFKDPQNVYWCRNSAKPEEHSLRLHVYYRMCQNCIKLDGVTLSGFILAEMITVFFLAVGIYFITGKDGVWQSRASDKQTLLTNDQLYQPLKDKEDDQYSHLEVSRPRKK</sequence>
<keyword evidence="8" id="KW-1015">Disulfide bond</keyword>
<dbReference type="SUPFAM" id="SSF48726">
    <property type="entry name" value="Immunoglobulin"/>
    <property type="match status" value="1"/>
</dbReference>
<feature type="transmembrane region" description="Helical" evidence="13">
    <location>
        <begin position="216"/>
        <end position="239"/>
    </location>
</feature>
<evidence type="ECO:0000256" key="13">
    <source>
        <dbReference type="SAM" id="Phobius"/>
    </source>
</evidence>
<keyword evidence="9" id="KW-0675">Receptor</keyword>
<feature type="compositionally biased region" description="Polar residues" evidence="12">
    <location>
        <begin position="84"/>
        <end position="93"/>
    </location>
</feature>
<dbReference type="GO" id="GO:0042105">
    <property type="term" value="C:alpha-beta T cell receptor complex"/>
    <property type="evidence" value="ECO:0007669"/>
    <property type="project" value="TreeGrafter"/>
</dbReference>
<dbReference type="Gene3D" id="2.60.40.10">
    <property type="entry name" value="Immunoglobulins"/>
    <property type="match status" value="1"/>
</dbReference>
<keyword evidence="2" id="KW-0597">Phosphoprotein</keyword>
<dbReference type="InParanoid" id="A0A7N4P8T8"/>
<dbReference type="InterPro" id="IPR003110">
    <property type="entry name" value="Phos_immunorcpt_sig_ITAM"/>
</dbReference>
<feature type="region of interest" description="Disordered" evidence="12">
    <location>
        <begin position="71"/>
        <end position="100"/>
    </location>
</feature>
<feature type="compositionally biased region" description="Pro residues" evidence="12">
    <location>
        <begin position="42"/>
        <end position="53"/>
    </location>
</feature>
<dbReference type="KEGG" id="shr:100924822"/>
<dbReference type="AlphaFoldDB" id="A0A7N4P8T8"/>
<evidence type="ECO:0000256" key="9">
    <source>
        <dbReference type="ARBA" id="ARBA00023170"/>
    </source>
</evidence>
<evidence type="ECO:0000256" key="11">
    <source>
        <dbReference type="ARBA" id="ARBA00023319"/>
    </source>
</evidence>
<dbReference type="GeneTree" id="ENSGT00940000153312"/>
<dbReference type="Proteomes" id="UP000007648">
    <property type="component" value="Unassembled WGS sequence"/>
</dbReference>
<gene>
    <name evidence="15" type="primary">LOC100924822</name>
</gene>
<dbReference type="InterPro" id="IPR036179">
    <property type="entry name" value="Ig-like_dom_sf"/>
</dbReference>
<reference evidence="15" key="3">
    <citation type="submission" date="2025-09" db="UniProtKB">
        <authorList>
            <consortium name="Ensembl"/>
        </authorList>
    </citation>
    <scope>IDENTIFICATION</scope>
</reference>
<evidence type="ECO:0000256" key="5">
    <source>
        <dbReference type="ARBA" id="ARBA00022989"/>
    </source>
</evidence>
<comment type="subcellular location">
    <subcellularLocation>
        <location evidence="1">Membrane</location>
        <topology evidence="1">Single-pass type I membrane protein</topology>
    </subcellularLocation>
</comment>
<evidence type="ECO:0000256" key="8">
    <source>
        <dbReference type="ARBA" id="ARBA00023157"/>
    </source>
</evidence>
<organism evidence="15 16">
    <name type="scientific">Sarcophilus harrisii</name>
    <name type="common">Tasmanian devil</name>
    <name type="synonym">Sarcophilus laniarius</name>
    <dbReference type="NCBI Taxonomy" id="9305"/>
    <lineage>
        <taxon>Eukaryota</taxon>
        <taxon>Metazoa</taxon>
        <taxon>Chordata</taxon>
        <taxon>Craniata</taxon>
        <taxon>Vertebrata</taxon>
        <taxon>Euteleostomi</taxon>
        <taxon>Mammalia</taxon>
        <taxon>Metatheria</taxon>
        <taxon>Dasyuromorphia</taxon>
        <taxon>Dasyuridae</taxon>
        <taxon>Sarcophilus</taxon>
    </lineage>
</organism>
<dbReference type="Pfam" id="PF02189">
    <property type="entry name" value="ITAM"/>
    <property type="match status" value="1"/>
</dbReference>
<accession>A0A7N4P8T8</accession>
<evidence type="ECO:0000256" key="12">
    <source>
        <dbReference type="SAM" id="MobiDB-lite"/>
    </source>
</evidence>
<evidence type="ECO:0000313" key="16">
    <source>
        <dbReference type="Proteomes" id="UP000007648"/>
    </source>
</evidence>
<feature type="compositionally biased region" description="Pro residues" evidence="12">
    <location>
        <begin position="17"/>
        <end position="28"/>
    </location>
</feature>